<accession>A0AAE9YBR5</accession>
<reference evidence="1" key="1">
    <citation type="submission" date="2023-01" db="EMBL/GenBank/DDBJ databases">
        <title>The diversity of Class Acidimicrobiia in South China Sea sediment environments and the proposal of Iamia marina sp. nov., a novel species of the genus Iamia.</title>
        <authorList>
            <person name="He Y."/>
            <person name="Tian X."/>
        </authorList>
    </citation>
    <scope>NUCLEOTIDE SEQUENCE</scope>
    <source>
        <strain evidence="1">DSM 19957</strain>
    </source>
</reference>
<protein>
    <submittedName>
        <fullName evidence="1">Uncharacterized protein</fullName>
    </submittedName>
</protein>
<dbReference type="EMBL" id="CP116942">
    <property type="protein sequence ID" value="WCO68188.1"/>
    <property type="molecule type" value="Genomic_DNA"/>
</dbReference>
<name>A0AAE9YBR5_9ACTN</name>
<dbReference type="Proteomes" id="UP001216390">
    <property type="component" value="Chromosome"/>
</dbReference>
<gene>
    <name evidence="1" type="ORF">PO878_05545</name>
</gene>
<evidence type="ECO:0000313" key="1">
    <source>
        <dbReference type="EMBL" id="WCO68188.1"/>
    </source>
</evidence>
<dbReference type="KEGG" id="ima:PO878_05545"/>
<keyword evidence="2" id="KW-1185">Reference proteome</keyword>
<organism evidence="1 2">
    <name type="scientific">Iamia majanohamensis</name>
    <dbReference type="NCBI Taxonomy" id="467976"/>
    <lineage>
        <taxon>Bacteria</taxon>
        <taxon>Bacillati</taxon>
        <taxon>Actinomycetota</taxon>
        <taxon>Acidimicrobiia</taxon>
        <taxon>Acidimicrobiales</taxon>
        <taxon>Iamiaceae</taxon>
        <taxon>Iamia</taxon>
    </lineage>
</organism>
<dbReference type="RefSeq" id="WP_272737705.1">
    <property type="nucleotide sequence ID" value="NZ_CP116942.1"/>
</dbReference>
<dbReference type="AlphaFoldDB" id="A0AAE9YBR5"/>
<proteinExistence type="predicted"/>
<sequence>MPVVSFVMGAEDWTPVDHKSDDGDRGARRMLPVGDIHALDPEHAKAQCTGEAMAPEPGRRSFTPWAAGTCAACSEALSPRAPDVAH</sequence>
<evidence type="ECO:0000313" key="2">
    <source>
        <dbReference type="Proteomes" id="UP001216390"/>
    </source>
</evidence>